<evidence type="ECO:0000259" key="4">
    <source>
        <dbReference type="PROSITE" id="PS51379"/>
    </source>
</evidence>
<dbReference type="Gene3D" id="3.30.70.20">
    <property type="match status" value="1"/>
</dbReference>
<keyword evidence="6" id="KW-1185">Reference proteome</keyword>
<dbReference type="InterPro" id="IPR002586">
    <property type="entry name" value="CobQ/CobB/MinD/ParA_Nub-bd_dom"/>
</dbReference>
<dbReference type="PROSITE" id="PS00198">
    <property type="entry name" value="4FE4S_FER_1"/>
    <property type="match status" value="1"/>
</dbReference>
<dbReference type="Pfam" id="PF01656">
    <property type="entry name" value="CbiA"/>
    <property type="match status" value="1"/>
</dbReference>
<accession>A0A2Z6AW26</accession>
<feature type="domain" description="4Fe-4S ferredoxin-type" evidence="4">
    <location>
        <begin position="68"/>
        <end position="93"/>
    </location>
</feature>
<dbReference type="Proteomes" id="UP000269883">
    <property type="component" value="Chromosome"/>
</dbReference>
<dbReference type="AlphaFoldDB" id="A0A2Z6AW26"/>
<feature type="domain" description="4Fe-4S ferredoxin-type" evidence="4">
    <location>
        <begin position="94"/>
        <end position="123"/>
    </location>
</feature>
<evidence type="ECO:0000256" key="1">
    <source>
        <dbReference type="ARBA" id="ARBA00022723"/>
    </source>
</evidence>
<dbReference type="CDD" id="cd03110">
    <property type="entry name" value="SIMIBI_bact_arch"/>
    <property type="match status" value="1"/>
</dbReference>
<dbReference type="InterPro" id="IPR017900">
    <property type="entry name" value="4Fe4S_Fe_S_CS"/>
</dbReference>
<dbReference type="GO" id="GO:0051536">
    <property type="term" value="F:iron-sulfur cluster binding"/>
    <property type="evidence" value="ECO:0007669"/>
    <property type="project" value="UniProtKB-KW"/>
</dbReference>
<keyword evidence="2" id="KW-0408">Iron</keyword>
<sequence length="299" mass="31859">MSPSMNTKTIKEIVVISGKGGTGKTSVTAALASLGPQKVLADCDVDAADLHLVLAPKNIRTEDFVAGERAFINTDSCVDCGLCLEHCRYGAVSEDFQIIPENCEGCGVCAFVCPEDAAVMLPRTCGVWHVAETRFGSMVHARLGIAEENSGKLVTTVRKTARELAEAQGASLILTDGPPGIGCPVIASLGGANLAIAVAEPTTSALHDLKRVFGLTKHFDIPLMVIINKSGINEETAKVIRDYCKDNGVEVAGTLPYDKAFTQAQINAMSVVEYDPEGRGKDLAAIWERIQTRLNQQDQ</sequence>
<dbReference type="Pfam" id="PF00037">
    <property type="entry name" value="Fer4"/>
    <property type="match status" value="2"/>
</dbReference>
<evidence type="ECO:0000313" key="6">
    <source>
        <dbReference type="Proteomes" id="UP000269883"/>
    </source>
</evidence>
<dbReference type="KEGG" id="dfl:DFE_0694"/>
<evidence type="ECO:0000313" key="5">
    <source>
        <dbReference type="EMBL" id="BBD07420.1"/>
    </source>
</evidence>
<dbReference type="EMBL" id="AP017378">
    <property type="protein sequence ID" value="BBD07420.1"/>
    <property type="molecule type" value="Genomic_DNA"/>
</dbReference>
<dbReference type="RefSeq" id="WP_338031059.1">
    <property type="nucleotide sequence ID" value="NZ_AP017378.1"/>
</dbReference>
<evidence type="ECO:0000256" key="2">
    <source>
        <dbReference type="ARBA" id="ARBA00023004"/>
    </source>
</evidence>
<gene>
    <name evidence="5" type="ORF">DFE_0694</name>
</gene>
<protein>
    <submittedName>
        <fullName evidence="5">Cobyrinic acid ac-diamide synthase</fullName>
    </submittedName>
</protein>
<dbReference type="InterPro" id="IPR017896">
    <property type="entry name" value="4Fe4S_Fe-S-bd"/>
</dbReference>
<dbReference type="PANTHER" id="PTHR43534:SF1">
    <property type="entry name" value="4FE-4S CLUSTER CONTAINING PARA FAMILY ATPASE PROTEIN"/>
    <property type="match status" value="1"/>
</dbReference>
<evidence type="ECO:0000256" key="3">
    <source>
        <dbReference type="ARBA" id="ARBA00023014"/>
    </source>
</evidence>
<keyword evidence="1" id="KW-0479">Metal-binding</keyword>
<dbReference type="PROSITE" id="PS51379">
    <property type="entry name" value="4FE4S_FER_2"/>
    <property type="match status" value="2"/>
</dbReference>
<name>A0A2Z6AW26_9BACT</name>
<keyword evidence="3" id="KW-0411">Iron-sulfur</keyword>
<dbReference type="SUPFAM" id="SSF54862">
    <property type="entry name" value="4Fe-4S ferredoxins"/>
    <property type="match status" value="1"/>
</dbReference>
<dbReference type="Gene3D" id="3.40.50.300">
    <property type="entry name" value="P-loop containing nucleotide triphosphate hydrolases"/>
    <property type="match status" value="1"/>
</dbReference>
<proteinExistence type="predicted"/>
<dbReference type="PANTHER" id="PTHR43534">
    <property type="entry name" value="MIND SUPERFAMILY P-LOOP ATPASE CONTAINING AN INSERTED FERREDOXIN DOMAIN"/>
    <property type="match status" value="1"/>
</dbReference>
<dbReference type="SUPFAM" id="SSF52540">
    <property type="entry name" value="P-loop containing nucleoside triphosphate hydrolases"/>
    <property type="match status" value="1"/>
</dbReference>
<reference evidence="5 6" key="1">
    <citation type="journal article" date="2018" name="Sci. Adv.">
        <title>Multi-heme cytochromes provide a pathway for survival in energy-limited environments.</title>
        <authorList>
            <person name="Deng X."/>
            <person name="Dohmae N."/>
            <person name="Nealson K.H."/>
            <person name="Hashimoto K."/>
            <person name="Okamoto A."/>
        </authorList>
    </citation>
    <scope>NUCLEOTIDE SEQUENCE [LARGE SCALE GENOMIC DNA]</scope>
    <source>
        <strain evidence="5 6">IS5</strain>
    </source>
</reference>
<organism evidence="5 6">
    <name type="scientific">Desulfovibrio ferrophilus</name>
    <dbReference type="NCBI Taxonomy" id="241368"/>
    <lineage>
        <taxon>Bacteria</taxon>
        <taxon>Pseudomonadati</taxon>
        <taxon>Thermodesulfobacteriota</taxon>
        <taxon>Desulfovibrionia</taxon>
        <taxon>Desulfovibrionales</taxon>
        <taxon>Desulfovibrionaceae</taxon>
        <taxon>Desulfovibrio</taxon>
    </lineage>
</organism>
<dbReference type="GO" id="GO:0046872">
    <property type="term" value="F:metal ion binding"/>
    <property type="evidence" value="ECO:0007669"/>
    <property type="project" value="UniProtKB-KW"/>
</dbReference>
<dbReference type="InterPro" id="IPR027417">
    <property type="entry name" value="P-loop_NTPase"/>
</dbReference>